<dbReference type="Proteomes" id="UP000006514">
    <property type="component" value="Unassembled WGS sequence"/>
</dbReference>
<dbReference type="EMBL" id="JH687888">
    <property type="protein sequence ID" value="EJD35486.1"/>
    <property type="molecule type" value="Genomic_DNA"/>
</dbReference>
<sequence>MSSCTAGTARSLHADAIITLPEMPERERGATLRTVVVHGTGTALSVEPVLLLGDLFQDLLSLLLDGLPISPLPARHVLACGATAPRFCFPNLTELNICANSISHQEPPNATSAAFQLFSHMPNLSHLKLVASPTGDDVGAPSDNYELSDAISRLADPPFKLQSFSCSGGMSLLGVARIIWCSRNTLRDLSITCSWDRTSNTLAESVFRSSLRIAAPRIRRMHVEDSCTFLETMGDSAARAFSQLAFLSLDSCSDCIGAAQAFVSRLPCSLLRLHLPAGYRSFEERRLRAISNSTCPN</sequence>
<proteinExistence type="predicted"/>
<name>J0WRV8_AURST</name>
<dbReference type="SUPFAM" id="SSF52058">
    <property type="entry name" value="L domain-like"/>
    <property type="match status" value="1"/>
</dbReference>
<evidence type="ECO:0008006" key="3">
    <source>
        <dbReference type="Google" id="ProtNLM"/>
    </source>
</evidence>
<reference evidence="2" key="1">
    <citation type="journal article" date="2012" name="Science">
        <title>The Paleozoic origin of enzymatic lignin decomposition reconstructed from 31 fungal genomes.</title>
        <authorList>
            <person name="Floudas D."/>
            <person name="Binder M."/>
            <person name="Riley R."/>
            <person name="Barry K."/>
            <person name="Blanchette R.A."/>
            <person name="Henrissat B."/>
            <person name="Martinez A.T."/>
            <person name="Otillar R."/>
            <person name="Spatafora J.W."/>
            <person name="Yadav J.S."/>
            <person name="Aerts A."/>
            <person name="Benoit I."/>
            <person name="Boyd A."/>
            <person name="Carlson A."/>
            <person name="Copeland A."/>
            <person name="Coutinho P.M."/>
            <person name="de Vries R.P."/>
            <person name="Ferreira P."/>
            <person name="Findley K."/>
            <person name="Foster B."/>
            <person name="Gaskell J."/>
            <person name="Glotzer D."/>
            <person name="Gorecki P."/>
            <person name="Heitman J."/>
            <person name="Hesse C."/>
            <person name="Hori C."/>
            <person name="Igarashi K."/>
            <person name="Jurgens J.A."/>
            <person name="Kallen N."/>
            <person name="Kersten P."/>
            <person name="Kohler A."/>
            <person name="Kuees U."/>
            <person name="Kumar T.K.A."/>
            <person name="Kuo A."/>
            <person name="LaButti K."/>
            <person name="Larrondo L.F."/>
            <person name="Lindquist E."/>
            <person name="Ling A."/>
            <person name="Lombard V."/>
            <person name="Lucas S."/>
            <person name="Lundell T."/>
            <person name="Martin R."/>
            <person name="McLaughlin D.J."/>
            <person name="Morgenstern I."/>
            <person name="Morin E."/>
            <person name="Murat C."/>
            <person name="Nagy L.G."/>
            <person name="Nolan M."/>
            <person name="Ohm R.A."/>
            <person name="Patyshakuliyeva A."/>
            <person name="Rokas A."/>
            <person name="Ruiz-Duenas F.J."/>
            <person name="Sabat G."/>
            <person name="Salamov A."/>
            <person name="Samejima M."/>
            <person name="Schmutz J."/>
            <person name="Slot J.C."/>
            <person name="St John F."/>
            <person name="Stenlid J."/>
            <person name="Sun H."/>
            <person name="Sun S."/>
            <person name="Syed K."/>
            <person name="Tsang A."/>
            <person name="Wiebenga A."/>
            <person name="Young D."/>
            <person name="Pisabarro A."/>
            <person name="Eastwood D.C."/>
            <person name="Martin F."/>
            <person name="Cullen D."/>
            <person name="Grigoriev I.V."/>
            <person name="Hibbett D.S."/>
        </authorList>
    </citation>
    <scope>NUCLEOTIDE SEQUENCE [LARGE SCALE GENOMIC DNA]</scope>
    <source>
        <strain evidence="2">TFB10046</strain>
    </source>
</reference>
<evidence type="ECO:0000313" key="2">
    <source>
        <dbReference type="Proteomes" id="UP000006514"/>
    </source>
</evidence>
<dbReference type="KEGG" id="adl:AURDEDRAFT_175413"/>
<dbReference type="InParanoid" id="J0WRV8"/>
<organism evidence="1 2">
    <name type="scientific">Auricularia subglabra (strain TFB-10046 / SS5)</name>
    <name type="common">White-rot fungus</name>
    <name type="synonym">Auricularia delicata (strain TFB10046)</name>
    <dbReference type="NCBI Taxonomy" id="717982"/>
    <lineage>
        <taxon>Eukaryota</taxon>
        <taxon>Fungi</taxon>
        <taxon>Dikarya</taxon>
        <taxon>Basidiomycota</taxon>
        <taxon>Agaricomycotina</taxon>
        <taxon>Agaricomycetes</taxon>
        <taxon>Auriculariales</taxon>
        <taxon>Auriculariaceae</taxon>
        <taxon>Auricularia</taxon>
    </lineage>
</organism>
<dbReference type="AlphaFoldDB" id="J0WRV8"/>
<keyword evidence="2" id="KW-1185">Reference proteome</keyword>
<accession>J0WRV8</accession>
<evidence type="ECO:0000313" key="1">
    <source>
        <dbReference type="EMBL" id="EJD35486.1"/>
    </source>
</evidence>
<gene>
    <name evidence="1" type="ORF">AURDEDRAFT_175413</name>
</gene>
<protein>
    <recommendedName>
        <fullName evidence="3">RNI-like protein</fullName>
    </recommendedName>
</protein>